<dbReference type="Gene3D" id="3.30.160.390">
    <property type="entry name" value="Integrase, DNA-binding domain"/>
    <property type="match status" value="1"/>
</dbReference>
<dbReference type="InterPro" id="IPR025166">
    <property type="entry name" value="Integrase_DNA_bind_dom"/>
</dbReference>
<dbReference type="RefSeq" id="WP_153282729.1">
    <property type="nucleotide sequence ID" value="NZ_CP045644.1"/>
</dbReference>
<keyword evidence="2" id="KW-0229">DNA integration</keyword>
<dbReference type="Pfam" id="PF00589">
    <property type="entry name" value="Phage_integrase"/>
    <property type="match status" value="1"/>
</dbReference>
<dbReference type="Pfam" id="PF13356">
    <property type="entry name" value="Arm-DNA-bind_3"/>
    <property type="match status" value="1"/>
</dbReference>
<evidence type="ECO:0000256" key="1">
    <source>
        <dbReference type="ARBA" id="ARBA00008857"/>
    </source>
</evidence>
<dbReference type="GO" id="GO:0015074">
    <property type="term" value="P:DNA integration"/>
    <property type="evidence" value="ECO:0007669"/>
    <property type="project" value="UniProtKB-KW"/>
</dbReference>
<dbReference type="InterPro" id="IPR050808">
    <property type="entry name" value="Phage_Integrase"/>
</dbReference>
<dbReference type="PROSITE" id="PS51898">
    <property type="entry name" value="TYR_RECOMBINASE"/>
    <property type="match status" value="1"/>
</dbReference>
<dbReference type="EMBL" id="CP045644">
    <property type="protein sequence ID" value="QFZ84075.1"/>
    <property type="molecule type" value="Genomic_DNA"/>
</dbReference>
<dbReference type="SUPFAM" id="SSF56349">
    <property type="entry name" value="DNA breaking-rejoining enzymes"/>
    <property type="match status" value="1"/>
</dbReference>
<accession>A0A5Q0M6H2</accession>
<dbReference type="InterPro" id="IPR038488">
    <property type="entry name" value="Integrase_DNA-bd_sf"/>
</dbReference>
<evidence type="ECO:0000313" key="7">
    <source>
        <dbReference type="Proteomes" id="UP000326780"/>
    </source>
</evidence>
<dbReference type="InterPro" id="IPR002104">
    <property type="entry name" value="Integrase_catalytic"/>
</dbReference>
<evidence type="ECO:0000256" key="3">
    <source>
        <dbReference type="ARBA" id="ARBA00023125"/>
    </source>
</evidence>
<dbReference type="PANTHER" id="PTHR30629">
    <property type="entry name" value="PROPHAGE INTEGRASE"/>
    <property type="match status" value="1"/>
</dbReference>
<evidence type="ECO:0000256" key="4">
    <source>
        <dbReference type="ARBA" id="ARBA00023172"/>
    </source>
</evidence>
<dbReference type="Pfam" id="PF22022">
    <property type="entry name" value="Phage_int_M"/>
    <property type="match status" value="1"/>
</dbReference>
<evidence type="ECO:0000256" key="2">
    <source>
        <dbReference type="ARBA" id="ARBA00022908"/>
    </source>
</evidence>
<dbReference type="GO" id="GO:0003677">
    <property type="term" value="F:DNA binding"/>
    <property type="evidence" value="ECO:0007669"/>
    <property type="project" value="UniProtKB-KW"/>
</dbReference>
<dbReference type="InterPro" id="IPR053876">
    <property type="entry name" value="Phage_int_M"/>
</dbReference>
<dbReference type="CDD" id="cd00801">
    <property type="entry name" value="INT_P4_C"/>
    <property type="match status" value="1"/>
</dbReference>
<dbReference type="InterPro" id="IPR011010">
    <property type="entry name" value="DNA_brk_join_enz"/>
</dbReference>
<organism evidence="6 7">
    <name type="scientific">Variovorax paradoxus</name>
    <dbReference type="NCBI Taxonomy" id="34073"/>
    <lineage>
        <taxon>Bacteria</taxon>
        <taxon>Pseudomonadati</taxon>
        <taxon>Pseudomonadota</taxon>
        <taxon>Betaproteobacteria</taxon>
        <taxon>Burkholderiales</taxon>
        <taxon>Comamonadaceae</taxon>
        <taxon>Variovorax</taxon>
    </lineage>
</organism>
<evidence type="ECO:0000313" key="6">
    <source>
        <dbReference type="EMBL" id="QFZ84075.1"/>
    </source>
</evidence>
<dbReference type="PANTHER" id="PTHR30629:SF2">
    <property type="entry name" value="PROPHAGE INTEGRASE INTS-RELATED"/>
    <property type="match status" value="1"/>
</dbReference>
<reference evidence="6 7" key="1">
    <citation type="submission" date="2019-10" db="EMBL/GenBank/DDBJ databases">
        <title>Complete genome sequence of Variovorax paradoxus 5C-2.</title>
        <authorList>
            <person name="Gogoleva N.E."/>
            <person name="Balkin A.S."/>
        </authorList>
    </citation>
    <scope>NUCLEOTIDE SEQUENCE [LARGE SCALE GENOMIC DNA]</scope>
    <source>
        <strain evidence="6 7">5C-2</strain>
    </source>
</reference>
<dbReference type="Gene3D" id="1.10.443.10">
    <property type="entry name" value="Intergrase catalytic core"/>
    <property type="match status" value="1"/>
</dbReference>
<dbReference type="InterPro" id="IPR010998">
    <property type="entry name" value="Integrase_recombinase_N"/>
</dbReference>
<gene>
    <name evidence="6" type="ORF">GFK26_15580</name>
</gene>
<dbReference type="Proteomes" id="UP000326780">
    <property type="component" value="Chromosome"/>
</dbReference>
<comment type="similarity">
    <text evidence="1">Belongs to the 'phage' integrase family.</text>
</comment>
<evidence type="ECO:0000259" key="5">
    <source>
        <dbReference type="PROSITE" id="PS51898"/>
    </source>
</evidence>
<proteinExistence type="inferred from homology"/>
<dbReference type="InterPro" id="IPR013762">
    <property type="entry name" value="Integrase-like_cat_sf"/>
</dbReference>
<keyword evidence="3" id="KW-0238">DNA-binding</keyword>
<keyword evidence="4" id="KW-0233">DNA recombination</keyword>
<dbReference type="GO" id="GO:0006310">
    <property type="term" value="P:DNA recombination"/>
    <property type="evidence" value="ECO:0007669"/>
    <property type="project" value="UniProtKB-KW"/>
</dbReference>
<feature type="domain" description="Tyr recombinase" evidence="5">
    <location>
        <begin position="215"/>
        <end position="388"/>
    </location>
</feature>
<dbReference type="Gene3D" id="1.10.150.130">
    <property type="match status" value="1"/>
</dbReference>
<name>A0A5Q0M6H2_VARPD</name>
<sequence>MPKIAPELSARAVAAIKAEGRHAVGGAPGLHLRVTSGHRGWILRIMVGEQRRDLGLGPFPEIGLAEAREKAREMHKLVRQGFDPLTSKRAQRSAMLARRAAEKDFNWCVAEFIKSKADEWKNPKHRQQWENTLKTYASPYLGHMLMQDIDLQHVLLCLEPIWKTKNETASRLRGRIESVLDWGTVRKYRTGDNPARWKGHLDKVLAAPMKIQKVQHHRAVPIDDMPAFTGDLSQREGMAARALEFAILTAARSGEVRGATWSELDVTAGIWTVPAERMKAGREHRVPLSKAAVKLLETLPQGAQSDLVFPGSKDKKSLSDMSLTAVLRRMDVGAVPHGFRSTFRDWAGDRTTFPRDLAELALAHVIANKTEEAYRRSDAIERRREMMDAWAAFIEGRKS</sequence>
<dbReference type="AlphaFoldDB" id="A0A5Q0M6H2"/>
<protein>
    <submittedName>
        <fullName evidence="6">DUF4102 domain-containing protein</fullName>
    </submittedName>
</protein>